<reference evidence="1" key="1">
    <citation type="submission" date="2018-02" db="EMBL/GenBank/DDBJ databases">
        <title>Rhizophora mucronata_Transcriptome.</title>
        <authorList>
            <person name="Meera S.P."/>
            <person name="Sreeshan A."/>
            <person name="Augustine A."/>
        </authorList>
    </citation>
    <scope>NUCLEOTIDE SEQUENCE</scope>
    <source>
        <tissue evidence="1">Leaf</tissue>
    </source>
</reference>
<accession>A0A2P2PLI9</accession>
<protein>
    <submittedName>
        <fullName evidence="1">Uncharacterized protein</fullName>
    </submittedName>
</protein>
<sequence length="62" mass="6816">MQKRLQAGLTSPFHEAEINRFRPVFCSEVSLLGNLMLNLILKFPFLDGSLGIGIPSPLTISS</sequence>
<name>A0A2P2PLI9_RHIMU</name>
<proteinExistence type="predicted"/>
<evidence type="ECO:0000313" key="1">
    <source>
        <dbReference type="EMBL" id="MBX55617.1"/>
    </source>
</evidence>
<dbReference type="EMBL" id="GGEC01075133">
    <property type="protein sequence ID" value="MBX55617.1"/>
    <property type="molecule type" value="Transcribed_RNA"/>
</dbReference>
<dbReference type="AlphaFoldDB" id="A0A2P2PLI9"/>
<organism evidence="1">
    <name type="scientific">Rhizophora mucronata</name>
    <name type="common">Asiatic mangrove</name>
    <dbReference type="NCBI Taxonomy" id="61149"/>
    <lineage>
        <taxon>Eukaryota</taxon>
        <taxon>Viridiplantae</taxon>
        <taxon>Streptophyta</taxon>
        <taxon>Embryophyta</taxon>
        <taxon>Tracheophyta</taxon>
        <taxon>Spermatophyta</taxon>
        <taxon>Magnoliopsida</taxon>
        <taxon>eudicotyledons</taxon>
        <taxon>Gunneridae</taxon>
        <taxon>Pentapetalae</taxon>
        <taxon>rosids</taxon>
        <taxon>fabids</taxon>
        <taxon>Malpighiales</taxon>
        <taxon>Rhizophoraceae</taxon>
        <taxon>Rhizophora</taxon>
    </lineage>
</organism>